<dbReference type="HAMAP" id="MF_01241">
    <property type="entry name" value="GlcN6P_deamin"/>
    <property type="match status" value="1"/>
</dbReference>
<comment type="function">
    <text evidence="4">Catalyzes the reversible isomerization-deamination of glucosamine 6-phosphate (GlcN6P) to form fructose 6-phosphate (Fru6P) and ammonium ion.</text>
</comment>
<dbReference type="InterPro" id="IPR004547">
    <property type="entry name" value="Glucosamine6P_isomerase"/>
</dbReference>
<evidence type="ECO:0000256" key="1">
    <source>
        <dbReference type="ARBA" id="ARBA00000644"/>
    </source>
</evidence>
<keyword evidence="2 4" id="KW-0378">Hydrolase</keyword>
<dbReference type="EMBL" id="AFNU02000001">
    <property type="protein sequence ID" value="ERJ13678.1"/>
    <property type="molecule type" value="Genomic_DNA"/>
</dbReference>
<evidence type="ECO:0000256" key="3">
    <source>
        <dbReference type="ARBA" id="ARBA00023277"/>
    </source>
</evidence>
<dbReference type="GO" id="GO:0004342">
    <property type="term" value="F:glucosamine-6-phosphate deaminase activity"/>
    <property type="evidence" value="ECO:0007669"/>
    <property type="project" value="UniProtKB-UniRule"/>
</dbReference>
<dbReference type="FunFam" id="3.40.50.1360:FF:000003">
    <property type="entry name" value="Glucosamine-6-phosphate deaminase"/>
    <property type="match status" value="1"/>
</dbReference>
<dbReference type="InterPro" id="IPR037171">
    <property type="entry name" value="NagB/RpiA_transferase-like"/>
</dbReference>
<dbReference type="OrthoDB" id="9791139at2"/>
<evidence type="ECO:0000256" key="2">
    <source>
        <dbReference type="ARBA" id="ARBA00022801"/>
    </source>
</evidence>
<feature type="active site" description="For ring-opening step" evidence="4">
    <location>
        <position position="135"/>
    </location>
</feature>
<comment type="catalytic activity">
    <reaction evidence="1 4">
        <text>alpha-D-glucosamine 6-phosphate + H2O = beta-D-fructose 6-phosphate + NH4(+)</text>
        <dbReference type="Rhea" id="RHEA:12172"/>
        <dbReference type="ChEBI" id="CHEBI:15377"/>
        <dbReference type="ChEBI" id="CHEBI:28938"/>
        <dbReference type="ChEBI" id="CHEBI:57634"/>
        <dbReference type="ChEBI" id="CHEBI:75989"/>
        <dbReference type="EC" id="3.5.99.6"/>
    </reaction>
</comment>
<sequence>MKVEICNTYEEISKKAAAFIIEQVNQVPNSVIGFATGSSPIGLYKELVRDYRENATSYKDVISFNLDEYFGINKDNDQSYYYFMKTHLFKHIDIKKEHIHIPSGDSEDVLEECEFYNKKLAEHIVDIQILGIGSNGHIGFNEPGTPFDQKTHVIELDEKTRQDNARFFNSYDEVPQYAVTMGIKNILQARKILLIATGEKKADAVKRMIEGPETIDLPASALQSHPDVTVLVDYEAASMLSQNFKKSS</sequence>
<evidence type="ECO:0000313" key="7">
    <source>
        <dbReference type="Proteomes" id="UP000005707"/>
    </source>
</evidence>
<reference evidence="6 7" key="1">
    <citation type="journal article" date="2011" name="J. Bacteriol.">
        <title>Genome sequence of Haloplasma contractile, an unusual contractile bacterium from a deep-sea anoxic brine lake.</title>
        <authorList>
            <person name="Antunes A."/>
            <person name="Alam I."/>
            <person name="El Dorry H."/>
            <person name="Siam R."/>
            <person name="Robertson A."/>
            <person name="Bajic V.B."/>
            <person name="Stingl U."/>
        </authorList>
    </citation>
    <scope>NUCLEOTIDE SEQUENCE [LARGE SCALE GENOMIC DNA]</scope>
    <source>
        <strain evidence="6 7">SSD-17B</strain>
    </source>
</reference>
<dbReference type="Gene3D" id="3.40.50.1360">
    <property type="match status" value="1"/>
</dbReference>
<comment type="caution">
    <text evidence="4">Lacks conserved residue(s) required for the propagation of feature annotation.</text>
</comment>
<dbReference type="PANTHER" id="PTHR42892:SF1">
    <property type="entry name" value="GLUCOSAMINE-6-PHOSPHATE ISOMERASE"/>
    <property type="match status" value="1"/>
</dbReference>
<dbReference type="InParanoid" id="U2EFG7"/>
<dbReference type="PANTHER" id="PTHR42892">
    <property type="entry name" value="GLUCOSAMINE-6-PHOSPHATE DEAMINASE-LIKE PROTEIN BT_0258-RELATED"/>
    <property type="match status" value="1"/>
</dbReference>
<dbReference type="RefSeq" id="WP_008826217.1">
    <property type="nucleotide sequence ID" value="NZ_AFNU02000001.1"/>
</dbReference>
<comment type="similarity">
    <text evidence="4">Belongs to the glucosamine/galactosamine-6-phosphate isomerase family. NagB subfamily.</text>
</comment>
<keyword evidence="7" id="KW-1185">Reference proteome</keyword>
<dbReference type="GO" id="GO:0019262">
    <property type="term" value="P:N-acetylneuraminate catabolic process"/>
    <property type="evidence" value="ECO:0007669"/>
    <property type="project" value="UniProtKB-UniRule"/>
</dbReference>
<dbReference type="GO" id="GO:0005975">
    <property type="term" value="P:carbohydrate metabolic process"/>
    <property type="evidence" value="ECO:0007669"/>
    <property type="project" value="InterPro"/>
</dbReference>
<dbReference type="InterPro" id="IPR052960">
    <property type="entry name" value="GlcN6P_deaminase-like"/>
</dbReference>
<feature type="domain" description="Glucosamine/galactosamine-6-phosphate isomerase" evidence="5">
    <location>
        <begin position="10"/>
        <end position="225"/>
    </location>
</feature>
<dbReference type="Pfam" id="PF01182">
    <property type="entry name" value="Glucosamine_iso"/>
    <property type="match status" value="1"/>
</dbReference>
<protein>
    <recommendedName>
        <fullName evidence="4">Glucosamine-6-phosphate deaminase</fullName>
        <ecNumber evidence="4">3.5.99.6</ecNumber>
    </recommendedName>
    <alternativeName>
        <fullName evidence="4">GlcN6P deaminase</fullName>
        <shortName evidence="4">GNPDA</shortName>
    </alternativeName>
    <alternativeName>
        <fullName evidence="4">Glucosamine-6-phosphate isomerase</fullName>
    </alternativeName>
</protein>
<comment type="caution">
    <text evidence="6">The sequence shown here is derived from an EMBL/GenBank/DDBJ whole genome shotgun (WGS) entry which is preliminary data.</text>
</comment>
<dbReference type="NCBIfam" id="TIGR00502">
    <property type="entry name" value="nagB"/>
    <property type="match status" value="1"/>
</dbReference>
<evidence type="ECO:0000259" key="5">
    <source>
        <dbReference type="Pfam" id="PF01182"/>
    </source>
</evidence>
<keyword evidence="3 4" id="KW-0119">Carbohydrate metabolism</keyword>
<reference evidence="6 7" key="2">
    <citation type="journal article" date="2013" name="PLoS ONE">
        <title>INDIGO - INtegrated Data Warehouse of MIcrobial GenOmes with Examples from the Red Sea Extremophiles.</title>
        <authorList>
            <person name="Alam I."/>
            <person name="Antunes A."/>
            <person name="Kamau A.A."/>
            <person name="Ba Alawi W."/>
            <person name="Kalkatawi M."/>
            <person name="Stingl U."/>
            <person name="Bajic V.B."/>
        </authorList>
    </citation>
    <scope>NUCLEOTIDE SEQUENCE [LARGE SCALE GENOMIC DNA]</scope>
    <source>
        <strain evidence="6 7">SSD-17B</strain>
    </source>
</reference>
<gene>
    <name evidence="4 6" type="primary">nagB</name>
    <name evidence="6" type="ORF">HLPCO_000344</name>
</gene>
<dbReference type="Proteomes" id="UP000005707">
    <property type="component" value="Unassembled WGS sequence"/>
</dbReference>
<dbReference type="UniPathway" id="UPA00629">
    <property type="reaction ID" value="UER00684"/>
</dbReference>
<dbReference type="eggNOG" id="COG0363">
    <property type="taxonomic scope" value="Bacteria"/>
</dbReference>
<dbReference type="STRING" id="1033810.HLPCO_000344"/>
<dbReference type="EC" id="3.5.99.6" evidence="4"/>
<dbReference type="CDD" id="cd01399">
    <property type="entry name" value="GlcN6P_deaminase"/>
    <property type="match status" value="1"/>
</dbReference>
<dbReference type="SUPFAM" id="SSF100950">
    <property type="entry name" value="NagB/RpiA/CoA transferase-like"/>
    <property type="match status" value="1"/>
</dbReference>
<dbReference type="GO" id="GO:0006046">
    <property type="term" value="P:N-acetylglucosamine catabolic process"/>
    <property type="evidence" value="ECO:0007669"/>
    <property type="project" value="UniProtKB-UniRule"/>
</dbReference>
<evidence type="ECO:0000256" key="4">
    <source>
        <dbReference type="HAMAP-Rule" id="MF_01241"/>
    </source>
</evidence>
<feature type="active site" description="For ring-opening step" evidence="4">
    <location>
        <position position="142"/>
    </location>
</feature>
<organism evidence="6 7">
    <name type="scientific">Haloplasma contractile SSD-17B</name>
    <dbReference type="NCBI Taxonomy" id="1033810"/>
    <lineage>
        <taxon>Bacteria</taxon>
        <taxon>Bacillati</taxon>
        <taxon>Mycoplasmatota</taxon>
        <taxon>Mollicutes</taxon>
        <taxon>Haloplasmatales</taxon>
        <taxon>Haloplasmataceae</taxon>
        <taxon>Haloplasma</taxon>
    </lineage>
</organism>
<dbReference type="AlphaFoldDB" id="U2EFG7"/>
<name>U2EFG7_9MOLU</name>
<comment type="pathway">
    <text evidence="4">Amino-sugar metabolism; N-acetylneuraminate degradation; D-fructose 6-phosphate from N-acetylneuraminate: step 5/5.</text>
</comment>
<dbReference type="InterPro" id="IPR006148">
    <property type="entry name" value="Glc/Gal-6P_isomerase"/>
</dbReference>
<feature type="active site" description="Proton acceptor; for ring-opening step" evidence="4">
    <location>
        <position position="137"/>
    </location>
</feature>
<proteinExistence type="inferred from homology"/>
<evidence type="ECO:0000313" key="6">
    <source>
        <dbReference type="EMBL" id="ERJ13678.1"/>
    </source>
</evidence>
<feature type="active site" description="Proton acceptor; for enolization step" evidence="4">
    <location>
        <position position="67"/>
    </location>
</feature>
<dbReference type="FunCoup" id="U2EFG7">
    <property type="interactions" value="243"/>
</dbReference>
<accession>U2EFG7</accession>